<name>A0A1U9KR60_9PROT</name>
<keyword evidence="2" id="KW-1185">Reference proteome</keyword>
<dbReference type="Proteomes" id="UP000188604">
    <property type="component" value="Chromosome"/>
</dbReference>
<evidence type="ECO:0000313" key="2">
    <source>
        <dbReference type="Proteomes" id="UP000188604"/>
    </source>
</evidence>
<evidence type="ECO:0000313" key="1">
    <source>
        <dbReference type="EMBL" id="AQS88219.1"/>
    </source>
</evidence>
<gene>
    <name evidence="1" type="ORF">A0U93_09995</name>
</gene>
<dbReference type="STRING" id="320497.A0U93_09995"/>
<dbReference type="KEGG" id="nch:A0U93_09995"/>
<reference evidence="1 2" key="1">
    <citation type="submission" date="2016-03" db="EMBL/GenBank/DDBJ databases">
        <title>Acetic acid bacteria sequencing.</title>
        <authorList>
            <person name="Brandt J."/>
            <person name="Jakob F."/>
            <person name="Vogel R.F."/>
        </authorList>
    </citation>
    <scope>NUCLEOTIDE SEQUENCE [LARGE SCALE GENOMIC DNA]</scope>
    <source>
        <strain evidence="1 2">NBRC 101099</strain>
    </source>
</reference>
<proteinExistence type="predicted"/>
<protein>
    <submittedName>
        <fullName evidence="1">Uncharacterized protein</fullName>
    </submittedName>
</protein>
<dbReference type="AlphaFoldDB" id="A0A1U9KR60"/>
<dbReference type="EMBL" id="CP014691">
    <property type="protein sequence ID" value="AQS88219.1"/>
    <property type="molecule type" value="Genomic_DNA"/>
</dbReference>
<accession>A0A1U9KR60</accession>
<sequence length="61" mass="7188">MLFSNNGISASNLKDDMGLGVATGKEMMNRHHSRRFAPRMRWSHDLISVRPLLKIDRYRFR</sequence>
<organism evidence="1 2">
    <name type="scientific">Neoasaia chiangmaiensis</name>
    <dbReference type="NCBI Taxonomy" id="320497"/>
    <lineage>
        <taxon>Bacteria</taxon>
        <taxon>Pseudomonadati</taxon>
        <taxon>Pseudomonadota</taxon>
        <taxon>Alphaproteobacteria</taxon>
        <taxon>Acetobacterales</taxon>
        <taxon>Acetobacteraceae</taxon>
        <taxon>Neoasaia</taxon>
    </lineage>
</organism>